<reference evidence="8 9" key="1">
    <citation type="submission" date="2020-09" db="EMBL/GenBank/DDBJ databases">
        <title>Roseomonas.</title>
        <authorList>
            <person name="Zhu W."/>
        </authorList>
    </citation>
    <scope>NUCLEOTIDE SEQUENCE [LARGE SCALE GENOMIC DNA]</scope>
    <source>
        <strain evidence="8 9">1311</strain>
    </source>
</reference>
<keyword evidence="1" id="KW-0808">Transferase</keyword>
<feature type="domain" description="Protein kinase" evidence="7">
    <location>
        <begin position="11"/>
        <end position="274"/>
    </location>
</feature>
<dbReference type="Pfam" id="PF26309">
    <property type="entry name" value="DUF8082"/>
    <property type="match status" value="2"/>
</dbReference>
<sequence length="443" mass="46277">MGEMPACIGRYQVRALLGRGGMGLVYRAHDPVIDRAVAIKLIHPALLGGQDGDAALALFRDEARAAGRCMHPHIVGLFDAAQHEGQPFLVMEYVEGEDLAGALRRAGGRLATGTAVAVAVQLLDALQAAHGQGVIHRDIKPSNVLLGRDGRARLSDFGIAHLASATDGPGTAGTPSYMSPEQCRGEAPDARSDLFSVGVLLQEMLSGERPFGSGTPSGIMQALLHAKPRALPPAGPDLPEALRAIIARVLSKSREARFASAAEMAAALRECPGLPPPAPLPAGGSDTEETRLAPVPAAGGRPGPTPLPQGTLRELQQVLTRYVGPIAGYLIREASLREKDGDAICASLARAIEGGDARDRFSREAGDLLAAAEPAPAAAWTLADLDQLRQALAQHLGPVAGLLVRRGAQQAPTLAALWEAMARHIEAPAERKAFLRRQPGASA</sequence>
<protein>
    <submittedName>
        <fullName evidence="8">Serine/threonine protein kinase</fullName>
    </submittedName>
</protein>
<evidence type="ECO:0000256" key="5">
    <source>
        <dbReference type="PROSITE-ProRule" id="PRU10141"/>
    </source>
</evidence>
<keyword evidence="8" id="KW-0723">Serine/threonine-protein kinase</keyword>
<feature type="region of interest" description="Disordered" evidence="6">
    <location>
        <begin position="165"/>
        <end position="188"/>
    </location>
</feature>
<gene>
    <name evidence="8" type="ORF">IAI60_03630</name>
</gene>
<dbReference type="Pfam" id="PF00069">
    <property type="entry name" value="Pkinase"/>
    <property type="match status" value="1"/>
</dbReference>
<feature type="region of interest" description="Disordered" evidence="6">
    <location>
        <begin position="273"/>
        <end position="309"/>
    </location>
</feature>
<dbReference type="PANTHER" id="PTHR43289:SF6">
    <property type="entry name" value="SERINE_THREONINE-PROTEIN KINASE NEKL-3"/>
    <property type="match status" value="1"/>
</dbReference>
<evidence type="ECO:0000313" key="9">
    <source>
        <dbReference type="Proteomes" id="UP001518990"/>
    </source>
</evidence>
<keyword evidence="3 8" id="KW-0418">Kinase</keyword>
<dbReference type="SUPFAM" id="SSF56112">
    <property type="entry name" value="Protein kinase-like (PK-like)"/>
    <property type="match status" value="1"/>
</dbReference>
<keyword evidence="2 5" id="KW-0547">Nucleotide-binding</keyword>
<dbReference type="PROSITE" id="PS00108">
    <property type="entry name" value="PROTEIN_KINASE_ST"/>
    <property type="match status" value="1"/>
</dbReference>
<dbReference type="Proteomes" id="UP001518990">
    <property type="component" value="Unassembled WGS sequence"/>
</dbReference>
<evidence type="ECO:0000256" key="1">
    <source>
        <dbReference type="ARBA" id="ARBA00022679"/>
    </source>
</evidence>
<dbReference type="SMART" id="SM00220">
    <property type="entry name" value="S_TKc"/>
    <property type="match status" value="1"/>
</dbReference>
<evidence type="ECO:0000256" key="2">
    <source>
        <dbReference type="ARBA" id="ARBA00022741"/>
    </source>
</evidence>
<dbReference type="CDD" id="cd14014">
    <property type="entry name" value="STKc_PknB_like"/>
    <property type="match status" value="1"/>
</dbReference>
<dbReference type="InterPro" id="IPR011009">
    <property type="entry name" value="Kinase-like_dom_sf"/>
</dbReference>
<comment type="caution">
    <text evidence="8">The sequence shown here is derived from an EMBL/GenBank/DDBJ whole genome shotgun (WGS) entry which is preliminary data.</text>
</comment>
<accession>A0ABS3K893</accession>
<dbReference type="Gene3D" id="3.30.200.20">
    <property type="entry name" value="Phosphorylase Kinase, domain 1"/>
    <property type="match status" value="1"/>
</dbReference>
<evidence type="ECO:0000256" key="4">
    <source>
        <dbReference type="ARBA" id="ARBA00022840"/>
    </source>
</evidence>
<dbReference type="InterPro" id="IPR008271">
    <property type="entry name" value="Ser/Thr_kinase_AS"/>
</dbReference>
<feature type="binding site" evidence="5">
    <location>
        <position position="40"/>
    </location>
    <ligand>
        <name>ATP</name>
        <dbReference type="ChEBI" id="CHEBI:30616"/>
    </ligand>
</feature>
<dbReference type="GO" id="GO:0004674">
    <property type="term" value="F:protein serine/threonine kinase activity"/>
    <property type="evidence" value="ECO:0007669"/>
    <property type="project" value="UniProtKB-KW"/>
</dbReference>
<organism evidence="8 9">
    <name type="scientific">Roseomonas marmotae</name>
    <dbReference type="NCBI Taxonomy" id="2768161"/>
    <lineage>
        <taxon>Bacteria</taxon>
        <taxon>Pseudomonadati</taxon>
        <taxon>Pseudomonadota</taxon>
        <taxon>Alphaproteobacteria</taxon>
        <taxon>Acetobacterales</taxon>
        <taxon>Roseomonadaceae</taxon>
        <taxon>Roseomonas</taxon>
    </lineage>
</organism>
<evidence type="ECO:0000259" key="7">
    <source>
        <dbReference type="PROSITE" id="PS50011"/>
    </source>
</evidence>
<evidence type="ECO:0000256" key="6">
    <source>
        <dbReference type="SAM" id="MobiDB-lite"/>
    </source>
</evidence>
<name>A0ABS3K893_9PROT</name>
<dbReference type="InterPro" id="IPR000719">
    <property type="entry name" value="Prot_kinase_dom"/>
</dbReference>
<dbReference type="InterPro" id="IPR017441">
    <property type="entry name" value="Protein_kinase_ATP_BS"/>
</dbReference>
<dbReference type="InterPro" id="IPR058395">
    <property type="entry name" value="DUF8082"/>
</dbReference>
<dbReference type="PROSITE" id="PS00107">
    <property type="entry name" value="PROTEIN_KINASE_ATP"/>
    <property type="match status" value="1"/>
</dbReference>
<evidence type="ECO:0000256" key="3">
    <source>
        <dbReference type="ARBA" id="ARBA00022777"/>
    </source>
</evidence>
<keyword evidence="9" id="KW-1185">Reference proteome</keyword>
<proteinExistence type="predicted"/>
<evidence type="ECO:0000313" key="8">
    <source>
        <dbReference type="EMBL" id="MBO1073691.1"/>
    </source>
</evidence>
<dbReference type="Gene3D" id="1.10.510.10">
    <property type="entry name" value="Transferase(Phosphotransferase) domain 1"/>
    <property type="match status" value="1"/>
</dbReference>
<dbReference type="PANTHER" id="PTHR43289">
    <property type="entry name" value="MITOGEN-ACTIVATED PROTEIN KINASE KINASE KINASE 20-RELATED"/>
    <property type="match status" value="1"/>
</dbReference>
<dbReference type="PROSITE" id="PS50011">
    <property type="entry name" value="PROTEIN_KINASE_DOM"/>
    <property type="match status" value="1"/>
</dbReference>
<dbReference type="RefSeq" id="WP_207445289.1">
    <property type="nucleotide sequence ID" value="NZ_CP061091.1"/>
</dbReference>
<keyword evidence="4 5" id="KW-0067">ATP-binding</keyword>
<dbReference type="EMBL" id="JACTNF010000003">
    <property type="protein sequence ID" value="MBO1073691.1"/>
    <property type="molecule type" value="Genomic_DNA"/>
</dbReference>